<organism evidence="1 2">
    <name type="scientific">Lepagella muris</name>
    <dbReference type="NCBI Taxonomy" id="3032870"/>
    <lineage>
        <taxon>Bacteria</taxon>
        <taxon>Pseudomonadati</taxon>
        <taxon>Bacteroidota</taxon>
        <taxon>Bacteroidia</taxon>
        <taxon>Bacteroidales</taxon>
        <taxon>Muribaculaceae</taxon>
        <taxon>Lepagella</taxon>
    </lineage>
</organism>
<evidence type="ECO:0000313" key="2">
    <source>
        <dbReference type="Proteomes" id="UP000306319"/>
    </source>
</evidence>
<keyword evidence="2" id="KW-1185">Reference proteome</keyword>
<gene>
    <name evidence="1" type="ORF">E5331_19015</name>
</gene>
<proteinExistence type="predicted"/>
<reference evidence="1" key="1">
    <citation type="submission" date="2019-04" db="EMBL/GenBank/DDBJ databases">
        <title>Microbes associate with the intestines of laboratory mice.</title>
        <authorList>
            <person name="Navarre W."/>
            <person name="Wong E."/>
            <person name="Huang K."/>
            <person name="Tropini C."/>
            <person name="Ng K."/>
            <person name="Yu B."/>
        </authorList>
    </citation>
    <scope>NUCLEOTIDE SEQUENCE</scope>
    <source>
        <strain evidence="1">NM04_E33</strain>
    </source>
</reference>
<comment type="caution">
    <text evidence="1">The sequence shown here is derived from an EMBL/GenBank/DDBJ whole genome shotgun (WGS) entry which is preliminary data.</text>
</comment>
<sequence>MSSDEKSKIIILIQQILEDSRRRAEESETRAQEERRRADELGGKFDSLLSSMNKLLASNRIKDNRLAETDPLIAELKKALSYADCITKKK</sequence>
<dbReference type="EMBL" id="SRYB01000046">
    <property type="protein sequence ID" value="TGY75993.1"/>
    <property type="molecule type" value="Genomic_DNA"/>
</dbReference>
<name>A0AC61RBJ7_9BACT</name>
<dbReference type="Proteomes" id="UP000306319">
    <property type="component" value="Unassembled WGS sequence"/>
</dbReference>
<evidence type="ECO:0000313" key="1">
    <source>
        <dbReference type="EMBL" id="TGY75993.1"/>
    </source>
</evidence>
<protein>
    <submittedName>
        <fullName evidence="1">Uncharacterized protein</fullName>
    </submittedName>
</protein>
<accession>A0AC61RBJ7</accession>